<sequence>MQAQQTCRSPSFVTSGVLQLIEFPQSEISTWGGGVVFLNVLLTRLGVPIPAVPVLLFAGSAIASGTLSFWYVLPAAVLGALIGDGIWFIAGRRYGQRLINALSRLSMSAGTHVRTARSLFERFGAPIVSVSKFVPGLGIATPPLMGTTRVDPKIFLAWDLLGASVWATFWLLGGAVFEKQLSLFVLSVRAHGTTVIDLVLAASLLYFVYRCIQRWRFRRWLKRVRITQEQLEATLRTESPPIILDARPESALLDDTHRIPGAQRLDATSQADIEEALPERNRVVYCVCQDEATAMRITQQMRRKGFTRIRALKGGLDAWARRGYAFDPFPSRASAAALAARVKSLRAETEAVTLRGVAPKRGTSGGRR</sequence>
<keyword evidence="3 6" id="KW-0812">Transmembrane</keyword>
<proteinExistence type="predicted"/>
<dbReference type="Proteomes" id="UP000185151">
    <property type="component" value="Unassembled WGS sequence"/>
</dbReference>
<evidence type="ECO:0000256" key="5">
    <source>
        <dbReference type="ARBA" id="ARBA00023136"/>
    </source>
</evidence>
<dbReference type="Gene3D" id="3.40.250.10">
    <property type="entry name" value="Rhodanese-like domain"/>
    <property type="match status" value="1"/>
</dbReference>
<evidence type="ECO:0000256" key="6">
    <source>
        <dbReference type="SAM" id="Phobius"/>
    </source>
</evidence>
<gene>
    <name evidence="8" type="ORF">SAMN05444165_0853</name>
</gene>
<evidence type="ECO:0000256" key="2">
    <source>
        <dbReference type="ARBA" id="ARBA00022475"/>
    </source>
</evidence>
<feature type="transmembrane region" description="Helical" evidence="6">
    <location>
        <begin position="155"/>
        <end position="177"/>
    </location>
</feature>
<dbReference type="InterPro" id="IPR051311">
    <property type="entry name" value="DedA_domain"/>
</dbReference>
<dbReference type="GO" id="GO:0005886">
    <property type="term" value="C:plasma membrane"/>
    <property type="evidence" value="ECO:0007669"/>
    <property type="project" value="UniProtKB-SubCell"/>
</dbReference>
<protein>
    <submittedName>
        <fullName evidence="8">Membrane protein DedA, SNARE-associated domain</fullName>
    </submittedName>
</protein>
<evidence type="ECO:0000256" key="4">
    <source>
        <dbReference type="ARBA" id="ARBA00022989"/>
    </source>
</evidence>
<dbReference type="AlphaFoldDB" id="A0A1N6GMI2"/>
<dbReference type="EMBL" id="FSRU01000001">
    <property type="protein sequence ID" value="SIO08662.1"/>
    <property type="molecule type" value="Genomic_DNA"/>
</dbReference>
<dbReference type="Pfam" id="PF09335">
    <property type="entry name" value="VTT_dom"/>
    <property type="match status" value="1"/>
</dbReference>
<organism evidence="8 9">
    <name type="scientific">Paraburkholderia phenazinium</name>
    <dbReference type="NCBI Taxonomy" id="60549"/>
    <lineage>
        <taxon>Bacteria</taxon>
        <taxon>Pseudomonadati</taxon>
        <taxon>Pseudomonadota</taxon>
        <taxon>Betaproteobacteria</taxon>
        <taxon>Burkholderiales</taxon>
        <taxon>Burkholderiaceae</taxon>
        <taxon>Paraburkholderia</taxon>
    </lineage>
</organism>
<keyword evidence="5 6" id="KW-0472">Membrane</keyword>
<dbReference type="PANTHER" id="PTHR42709">
    <property type="entry name" value="ALKALINE PHOSPHATASE LIKE PROTEIN"/>
    <property type="match status" value="1"/>
</dbReference>
<dbReference type="PANTHER" id="PTHR42709:SF6">
    <property type="entry name" value="UNDECAPRENYL PHOSPHATE TRANSPORTER A"/>
    <property type="match status" value="1"/>
</dbReference>
<reference evidence="8 9" key="1">
    <citation type="submission" date="2016-11" db="EMBL/GenBank/DDBJ databases">
        <authorList>
            <person name="Jaros S."/>
            <person name="Januszkiewicz K."/>
            <person name="Wedrychowicz H."/>
        </authorList>
    </citation>
    <scope>NUCLEOTIDE SEQUENCE [LARGE SCALE GENOMIC DNA]</scope>
    <source>
        <strain evidence="8 9">GAS95</strain>
    </source>
</reference>
<evidence type="ECO:0000256" key="1">
    <source>
        <dbReference type="ARBA" id="ARBA00004651"/>
    </source>
</evidence>
<dbReference type="InterPro" id="IPR001763">
    <property type="entry name" value="Rhodanese-like_dom"/>
</dbReference>
<keyword evidence="4 6" id="KW-1133">Transmembrane helix</keyword>
<dbReference type="InterPro" id="IPR036873">
    <property type="entry name" value="Rhodanese-like_dom_sf"/>
</dbReference>
<name>A0A1N6GMI2_9BURK</name>
<evidence type="ECO:0000259" key="7">
    <source>
        <dbReference type="PROSITE" id="PS50206"/>
    </source>
</evidence>
<keyword evidence="9" id="KW-1185">Reference proteome</keyword>
<dbReference type="PROSITE" id="PS50206">
    <property type="entry name" value="RHODANESE_3"/>
    <property type="match status" value="1"/>
</dbReference>
<dbReference type="InterPro" id="IPR032816">
    <property type="entry name" value="VTT_dom"/>
</dbReference>
<dbReference type="Pfam" id="PF00581">
    <property type="entry name" value="Rhodanese"/>
    <property type="match status" value="1"/>
</dbReference>
<keyword evidence="2" id="KW-1003">Cell membrane</keyword>
<feature type="domain" description="Rhodanese" evidence="7">
    <location>
        <begin position="237"/>
        <end position="328"/>
    </location>
</feature>
<evidence type="ECO:0000256" key="3">
    <source>
        <dbReference type="ARBA" id="ARBA00022692"/>
    </source>
</evidence>
<accession>A0A1N6GMI2</accession>
<dbReference type="RefSeq" id="WP_253190001.1">
    <property type="nucleotide sequence ID" value="NZ_FSRU01000001.1"/>
</dbReference>
<dbReference type="SMART" id="SM00450">
    <property type="entry name" value="RHOD"/>
    <property type="match status" value="1"/>
</dbReference>
<feature type="transmembrane region" description="Helical" evidence="6">
    <location>
        <begin position="183"/>
        <end position="209"/>
    </location>
</feature>
<feature type="transmembrane region" description="Helical" evidence="6">
    <location>
        <begin position="69"/>
        <end position="90"/>
    </location>
</feature>
<comment type="subcellular location">
    <subcellularLocation>
        <location evidence="1">Cell membrane</location>
        <topology evidence="1">Multi-pass membrane protein</topology>
    </subcellularLocation>
</comment>
<feature type="transmembrane region" description="Helical" evidence="6">
    <location>
        <begin position="45"/>
        <end position="63"/>
    </location>
</feature>
<evidence type="ECO:0000313" key="8">
    <source>
        <dbReference type="EMBL" id="SIO08662.1"/>
    </source>
</evidence>
<dbReference type="SUPFAM" id="SSF52821">
    <property type="entry name" value="Rhodanese/Cell cycle control phosphatase"/>
    <property type="match status" value="1"/>
</dbReference>
<evidence type="ECO:0000313" key="9">
    <source>
        <dbReference type="Proteomes" id="UP000185151"/>
    </source>
</evidence>